<dbReference type="AlphaFoldDB" id="A0A8C1X132"/>
<feature type="repeat" description="ANK" evidence="3">
    <location>
        <begin position="99"/>
        <end position="131"/>
    </location>
</feature>
<protein>
    <submittedName>
        <fullName evidence="4">Ankyrin repeat and SOCS box containing 10</fullName>
    </submittedName>
</protein>
<dbReference type="PANTHER" id="PTHR24198">
    <property type="entry name" value="ANKYRIN REPEAT AND PROTEIN KINASE DOMAIN-CONTAINING PROTEIN"/>
    <property type="match status" value="1"/>
</dbReference>
<evidence type="ECO:0000256" key="3">
    <source>
        <dbReference type="PROSITE-ProRule" id="PRU00023"/>
    </source>
</evidence>
<sequence>MYNPSSLCSLEQERHQMRLAAPVLSGYLLRKEAWDRGTSWRKTTGNPPMVCQDPVVLNALYTGNIQAVKEIFAKGFPSDLVIQPQGGGMRLWSLTYEQELTTPLHITAGRGFTECLRHLLMWGARVDLAPGGTTALHEACEECQPECVKLLLQHGANPNATNEDSQMPLHAAVLDMFLQVCLLAFGALINGKAWMITTHPFMWRAALKLQNVEGNTALNAACSQPQHCASLEHYSRVCHMLVSAGADIHISDADKQTPLHMYKALVNEMDYGGDAPMHNILKAVAYKKNHESERIVQALLNYGSIRVWPGALPKVRNGPESFPFKVSLHPPYTYNICIPFYLLNYFIHLFIYFYLSNVNYFCNFLFIKES</sequence>
<organism evidence="4 5">
    <name type="scientific">Cyprinus carpio</name>
    <name type="common">Common carp</name>
    <dbReference type="NCBI Taxonomy" id="7962"/>
    <lineage>
        <taxon>Eukaryota</taxon>
        <taxon>Metazoa</taxon>
        <taxon>Chordata</taxon>
        <taxon>Craniata</taxon>
        <taxon>Vertebrata</taxon>
        <taxon>Euteleostomi</taxon>
        <taxon>Actinopterygii</taxon>
        <taxon>Neopterygii</taxon>
        <taxon>Teleostei</taxon>
        <taxon>Ostariophysi</taxon>
        <taxon>Cypriniformes</taxon>
        <taxon>Cyprinidae</taxon>
        <taxon>Cyprininae</taxon>
        <taxon>Cyprinus</taxon>
    </lineage>
</organism>
<dbReference type="InterPro" id="IPR036770">
    <property type="entry name" value="Ankyrin_rpt-contain_sf"/>
</dbReference>
<keyword evidence="2 3" id="KW-0040">ANK repeat</keyword>
<dbReference type="Ensembl" id="ENSCCRT00015077828.1">
    <property type="protein sequence ID" value="ENSCCRP00015075382.1"/>
    <property type="gene ID" value="ENSCCRG00015030490.1"/>
</dbReference>
<feature type="repeat" description="ANK" evidence="3">
    <location>
        <begin position="131"/>
        <end position="163"/>
    </location>
</feature>
<proteinExistence type="predicted"/>
<evidence type="ECO:0000256" key="1">
    <source>
        <dbReference type="ARBA" id="ARBA00022737"/>
    </source>
</evidence>
<dbReference type="InterPro" id="IPR002110">
    <property type="entry name" value="Ankyrin_rpt"/>
</dbReference>
<evidence type="ECO:0000313" key="4">
    <source>
        <dbReference type="Ensembl" id="ENSCCRP00015075382.1"/>
    </source>
</evidence>
<name>A0A8C1X132_CYPCA</name>
<evidence type="ECO:0000256" key="2">
    <source>
        <dbReference type="ARBA" id="ARBA00023043"/>
    </source>
</evidence>
<dbReference type="SUPFAM" id="SSF48403">
    <property type="entry name" value="Ankyrin repeat"/>
    <property type="match status" value="1"/>
</dbReference>
<evidence type="ECO:0000313" key="5">
    <source>
        <dbReference type="Proteomes" id="UP000694700"/>
    </source>
</evidence>
<keyword evidence="1" id="KW-0677">Repeat</keyword>
<dbReference type="PROSITE" id="PS50297">
    <property type="entry name" value="ANK_REP_REGION"/>
    <property type="match status" value="1"/>
</dbReference>
<dbReference type="Gene3D" id="1.25.40.20">
    <property type="entry name" value="Ankyrin repeat-containing domain"/>
    <property type="match status" value="2"/>
</dbReference>
<accession>A0A8C1X132</accession>
<dbReference type="Pfam" id="PF12796">
    <property type="entry name" value="Ank_2"/>
    <property type="match status" value="1"/>
</dbReference>
<dbReference type="PROSITE" id="PS50088">
    <property type="entry name" value="ANK_REPEAT"/>
    <property type="match status" value="2"/>
</dbReference>
<dbReference type="Proteomes" id="UP000694700">
    <property type="component" value="Unplaced"/>
</dbReference>
<dbReference type="SMART" id="SM00248">
    <property type="entry name" value="ANK"/>
    <property type="match status" value="3"/>
</dbReference>
<dbReference type="PANTHER" id="PTHR24198:SF165">
    <property type="entry name" value="ANKYRIN REPEAT-CONTAINING PROTEIN-RELATED"/>
    <property type="match status" value="1"/>
</dbReference>
<reference evidence="4" key="1">
    <citation type="submission" date="2025-08" db="UniProtKB">
        <authorList>
            <consortium name="Ensembl"/>
        </authorList>
    </citation>
    <scope>IDENTIFICATION</scope>
</reference>